<dbReference type="InterPro" id="IPR027417">
    <property type="entry name" value="P-loop_NTPase"/>
</dbReference>
<organism evidence="1 2">
    <name type="scientific">Salinirubellus salinus</name>
    <dbReference type="NCBI Taxonomy" id="1364945"/>
    <lineage>
        <taxon>Archaea</taxon>
        <taxon>Methanobacteriati</taxon>
        <taxon>Methanobacteriota</taxon>
        <taxon>Stenosarchaea group</taxon>
        <taxon>Halobacteria</taxon>
        <taxon>Halobacteriales</taxon>
        <taxon>Natronomonadaceae</taxon>
        <taxon>Salinirubellus</taxon>
    </lineage>
</organism>
<evidence type="ECO:0000313" key="1">
    <source>
        <dbReference type="EMBL" id="UWM53402.1"/>
    </source>
</evidence>
<accession>A0A9E7U9V7</accession>
<dbReference type="EMBL" id="CP104003">
    <property type="protein sequence ID" value="UWM53402.1"/>
    <property type="molecule type" value="Genomic_DNA"/>
</dbReference>
<name>A0A9E7U9V7_9EURY</name>
<proteinExistence type="predicted"/>
<dbReference type="EC" id="2.7.4.3" evidence="1"/>
<dbReference type="NCBIfam" id="NF003122">
    <property type="entry name" value="PRK04040.1"/>
    <property type="match status" value="1"/>
</dbReference>
<dbReference type="Proteomes" id="UP001057580">
    <property type="component" value="Chromosome"/>
</dbReference>
<sequence>MARTVVVTGIPGVGASRVCERTRRRLGDEYTLVNVGDVMVESALEHGLADTRDGLADLPPRDQRLLQRRAGEHVARKSAEGPLIVNTHLVVHTDAGFLPGLPGDVRMEMDPSVLVVVDAEPETILRRRAGTERTYPNDGRSVVEFHQQLQSAAALTYSATDGIPIRHVDNDDDLEVAVDDLVAIAEEATAER</sequence>
<dbReference type="KEGG" id="ssai:N0B31_14790"/>
<dbReference type="GO" id="GO:0004017">
    <property type="term" value="F:AMP kinase activity"/>
    <property type="evidence" value="ECO:0007669"/>
    <property type="project" value="UniProtKB-EC"/>
</dbReference>
<evidence type="ECO:0000313" key="2">
    <source>
        <dbReference type="Proteomes" id="UP001057580"/>
    </source>
</evidence>
<reference evidence="1" key="1">
    <citation type="submission" date="2022-09" db="EMBL/GenBank/DDBJ databases">
        <title>Diverse halophilic archaea isolated from saline environments.</title>
        <authorList>
            <person name="Cui H.-L."/>
        </authorList>
    </citation>
    <scope>NUCLEOTIDE SEQUENCE</scope>
    <source>
        <strain evidence="1">ZS-35-S2</strain>
    </source>
</reference>
<protein>
    <submittedName>
        <fullName evidence="1">Adenylate kinase</fullName>
        <ecNumber evidence="1">2.7.4.3</ecNumber>
    </submittedName>
</protein>
<dbReference type="Pfam" id="PF13207">
    <property type="entry name" value="AAA_17"/>
    <property type="match status" value="1"/>
</dbReference>
<dbReference type="AlphaFoldDB" id="A0A9E7U9V7"/>
<dbReference type="SUPFAM" id="SSF52540">
    <property type="entry name" value="P-loop containing nucleoside triphosphate hydrolases"/>
    <property type="match status" value="1"/>
</dbReference>
<dbReference type="Gene3D" id="3.40.50.300">
    <property type="entry name" value="P-loop containing nucleotide triphosphate hydrolases"/>
    <property type="match status" value="1"/>
</dbReference>
<keyword evidence="1" id="KW-0418">Kinase</keyword>
<dbReference type="RefSeq" id="WP_260592396.1">
    <property type="nucleotide sequence ID" value="NZ_CP104003.1"/>
</dbReference>
<gene>
    <name evidence="1" type="ORF">N0B31_14790</name>
</gene>
<keyword evidence="2" id="KW-1185">Reference proteome</keyword>
<dbReference type="GeneID" id="74943714"/>
<keyword evidence="1" id="KW-0808">Transferase</keyword>